<reference evidence="3" key="1">
    <citation type="submission" date="2024-04" db="EMBL/GenBank/DDBJ databases">
        <authorList>
            <person name="Shaw F."/>
            <person name="Minotto A."/>
        </authorList>
    </citation>
    <scope>NUCLEOTIDE SEQUENCE [LARGE SCALE GENOMIC DNA]</scope>
</reference>
<accession>A0ABP1D803</accession>
<dbReference type="Proteomes" id="UP001497453">
    <property type="component" value="Chromosome 3"/>
</dbReference>
<proteinExistence type="predicted"/>
<sequence length="284" mass="32967">MSLLSNRYDNVPEGSRWVCIREPIHDENGEHLRKTKLVRKLVKECPGIRQAYLDNLKKEVERKLAERGPNEDDGDTPVNYFDWNNGWPKRSRTELEDAARERENPNTRQTVPAPWPLHCTNHWYEFSSVDQKLEGANVGQYLAELRKLSDPSCPVRLFKRMQPNDEIEITLKVSDCLTCLRLIYFSSKQWPGYDAFTRTADVAWVGTRALLFNCLVLMLDDFINEMSEVETQEEYYKVGPGGITIDRIWIVGFGQTPDKKWIPWFEVDFPKPKFALCNDATSSS</sequence>
<feature type="compositionally biased region" description="Basic and acidic residues" evidence="1">
    <location>
        <begin position="93"/>
        <end position="105"/>
    </location>
</feature>
<protein>
    <submittedName>
        <fullName evidence="2">Uncharacterized protein</fullName>
    </submittedName>
</protein>
<dbReference type="EMBL" id="OZ037946">
    <property type="protein sequence ID" value="CAL1703183.1"/>
    <property type="molecule type" value="Genomic_DNA"/>
</dbReference>
<evidence type="ECO:0000313" key="2">
    <source>
        <dbReference type="EMBL" id="CAL1703183.1"/>
    </source>
</evidence>
<evidence type="ECO:0000256" key="1">
    <source>
        <dbReference type="SAM" id="MobiDB-lite"/>
    </source>
</evidence>
<keyword evidence="3" id="KW-1185">Reference proteome</keyword>
<name>A0ABP1D803_9APHY</name>
<gene>
    <name evidence="2" type="ORF">GFSPODELE1_LOCUS4438</name>
</gene>
<feature type="region of interest" description="Disordered" evidence="1">
    <location>
        <begin position="93"/>
        <end position="112"/>
    </location>
</feature>
<evidence type="ECO:0000313" key="3">
    <source>
        <dbReference type="Proteomes" id="UP001497453"/>
    </source>
</evidence>
<organism evidence="2 3">
    <name type="scientific">Somion occarium</name>
    <dbReference type="NCBI Taxonomy" id="3059160"/>
    <lineage>
        <taxon>Eukaryota</taxon>
        <taxon>Fungi</taxon>
        <taxon>Dikarya</taxon>
        <taxon>Basidiomycota</taxon>
        <taxon>Agaricomycotina</taxon>
        <taxon>Agaricomycetes</taxon>
        <taxon>Polyporales</taxon>
        <taxon>Cerrenaceae</taxon>
        <taxon>Somion</taxon>
    </lineage>
</organism>